<dbReference type="PROSITE" id="PS51257">
    <property type="entry name" value="PROKAR_LIPOPROTEIN"/>
    <property type="match status" value="1"/>
</dbReference>
<evidence type="ECO:0000313" key="5">
    <source>
        <dbReference type="Proteomes" id="UP001596337"/>
    </source>
</evidence>
<dbReference type="RefSeq" id="WP_345406369.1">
    <property type="nucleotide sequence ID" value="NZ_BAABLA010000122.1"/>
</dbReference>
<dbReference type="SUPFAM" id="SSF53850">
    <property type="entry name" value="Periplasmic binding protein-like II"/>
    <property type="match status" value="1"/>
</dbReference>
<evidence type="ECO:0000313" key="4">
    <source>
        <dbReference type="EMBL" id="MFC6871070.1"/>
    </source>
</evidence>
<comment type="caution">
    <text evidence="4">The sequence shown here is derived from an EMBL/GenBank/DDBJ whole genome shotgun (WGS) entry which is preliminary data.</text>
</comment>
<comment type="similarity">
    <text evidence="1">Belongs to the bacterial solute-binding protein 1 family.</text>
</comment>
<dbReference type="InterPro" id="IPR006059">
    <property type="entry name" value="SBP"/>
</dbReference>
<dbReference type="EMBL" id="JBHSXX010000001">
    <property type="protein sequence ID" value="MFC6871070.1"/>
    <property type="molecule type" value="Genomic_DNA"/>
</dbReference>
<sequence length="432" mass="46980">MRSRNTLRIGALVFAGSLVLSGCLGAEQGGDGENQPVEIFGGITGTEEARLVEEAVAEIEEATGVDVQYQPSRDFTTIIRSRVRGGDAPDIALYPQPGLLLDMSSDITPLDDVDVGLDQVRETLIPGFLDSATKDGKVYGAPIDQAPKSLVWYPKKPFEQAGYQVPTTHQELLDLTERIKDDGETPWCIGIESGPDTGWPATDWLEDYVLRTAGPEAYDQWVNGELKFNSPEITEAAETVGEIMLTEGNVQGGGKAIVNTPFGESSERLFEDPPGCYLHRQASFITSFFPDKVQENLDEEAGVFVLPPVEDGYDGTPILGSGNFAALLNSENENAIKVMEYLISDKFGTPRYEAGGILSPHTTFDTSKYPDEVTQQIADQVNEADVFRFDGSDLMPAEVGTGSFWTGMVDWIGGRKDLDAVLSDIDESWPSS</sequence>
<reference evidence="5" key="1">
    <citation type="journal article" date="2019" name="Int. J. Syst. Evol. Microbiol.">
        <title>The Global Catalogue of Microorganisms (GCM) 10K type strain sequencing project: providing services to taxonomists for standard genome sequencing and annotation.</title>
        <authorList>
            <consortium name="The Broad Institute Genomics Platform"/>
            <consortium name="The Broad Institute Genome Sequencing Center for Infectious Disease"/>
            <person name="Wu L."/>
            <person name="Ma J."/>
        </authorList>
    </citation>
    <scope>NUCLEOTIDE SEQUENCE [LARGE SCALE GENOMIC DNA]</scope>
    <source>
        <strain evidence="5">KCTC 32255</strain>
    </source>
</reference>
<dbReference type="Pfam" id="PF01547">
    <property type="entry name" value="SBP_bac_1"/>
    <property type="match status" value="1"/>
</dbReference>
<evidence type="ECO:0000256" key="2">
    <source>
        <dbReference type="ARBA" id="ARBA00022448"/>
    </source>
</evidence>
<keyword evidence="3" id="KW-0732">Signal</keyword>
<evidence type="ECO:0000256" key="3">
    <source>
        <dbReference type="SAM" id="SignalP"/>
    </source>
</evidence>
<dbReference type="Proteomes" id="UP001596337">
    <property type="component" value="Unassembled WGS sequence"/>
</dbReference>
<feature type="chain" id="PRO_5046596676" evidence="3">
    <location>
        <begin position="27"/>
        <end position="432"/>
    </location>
</feature>
<dbReference type="Gene3D" id="3.40.190.10">
    <property type="entry name" value="Periplasmic binding protein-like II"/>
    <property type="match status" value="2"/>
</dbReference>
<dbReference type="PANTHER" id="PTHR43649:SF29">
    <property type="entry name" value="OSMOPROTECTIVE COMPOUNDS-BINDING PROTEIN GGTB"/>
    <property type="match status" value="1"/>
</dbReference>
<gene>
    <name evidence="4" type="ORF">ACFQGD_28510</name>
</gene>
<protein>
    <submittedName>
        <fullName evidence="4">ABC transporter substrate-binding protein</fullName>
    </submittedName>
</protein>
<keyword evidence="5" id="KW-1185">Reference proteome</keyword>
<dbReference type="InterPro" id="IPR050490">
    <property type="entry name" value="Bact_solute-bd_prot1"/>
</dbReference>
<feature type="signal peptide" evidence="3">
    <location>
        <begin position="1"/>
        <end position="26"/>
    </location>
</feature>
<organism evidence="4 5">
    <name type="scientific">Haloechinothrix salitolerans</name>
    <dbReference type="NCBI Taxonomy" id="926830"/>
    <lineage>
        <taxon>Bacteria</taxon>
        <taxon>Bacillati</taxon>
        <taxon>Actinomycetota</taxon>
        <taxon>Actinomycetes</taxon>
        <taxon>Pseudonocardiales</taxon>
        <taxon>Pseudonocardiaceae</taxon>
        <taxon>Haloechinothrix</taxon>
    </lineage>
</organism>
<keyword evidence="2" id="KW-0813">Transport</keyword>
<accession>A0ABW2C976</accession>
<proteinExistence type="inferred from homology"/>
<dbReference type="PANTHER" id="PTHR43649">
    <property type="entry name" value="ARABINOSE-BINDING PROTEIN-RELATED"/>
    <property type="match status" value="1"/>
</dbReference>
<evidence type="ECO:0000256" key="1">
    <source>
        <dbReference type="ARBA" id="ARBA00008520"/>
    </source>
</evidence>
<name>A0ABW2C976_9PSEU</name>